<evidence type="ECO:0000259" key="2">
    <source>
        <dbReference type="PROSITE" id="PS50943"/>
    </source>
</evidence>
<dbReference type="CDD" id="cd00093">
    <property type="entry name" value="HTH_XRE"/>
    <property type="match status" value="1"/>
</dbReference>
<dbReference type="SMART" id="SM00530">
    <property type="entry name" value="HTH_XRE"/>
    <property type="match status" value="1"/>
</dbReference>
<dbReference type="InterPro" id="IPR010982">
    <property type="entry name" value="Lambda_DNA-bd_dom_sf"/>
</dbReference>
<dbReference type="GO" id="GO:0003700">
    <property type="term" value="F:DNA-binding transcription factor activity"/>
    <property type="evidence" value="ECO:0007669"/>
    <property type="project" value="TreeGrafter"/>
</dbReference>
<dbReference type="AlphaFoldDB" id="A0A9Q2P3S6"/>
<dbReference type="SUPFAM" id="SSF47413">
    <property type="entry name" value="lambda repressor-like DNA-binding domains"/>
    <property type="match status" value="1"/>
</dbReference>
<dbReference type="Proteomes" id="UP000809337">
    <property type="component" value="Unassembled WGS sequence"/>
</dbReference>
<gene>
    <name evidence="3" type="ORF">JQX14_18230</name>
</gene>
<sequence>MTHPIDVHVGNRIRALRQSLKLTQSGLASQLGVTFQQIQKYETGANRVSASKLALISDVLDVPIGRFFPEGYQDRSLSIEERTLIDNYRSADDGSKASLLNIAAKIAEVAHA</sequence>
<organism evidence="3 4">
    <name type="scientific">Pseudosulfitobacter pseudonitzschiae</name>
    <dbReference type="NCBI Taxonomy" id="1402135"/>
    <lineage>
        <taxon>Bacteria</taxon>
        <taxon>Pseudomonadati</taxon>
        <taxon>Pseudomonadota</taxon>
        <taxon>Alphaproteobacteria</taxon>
        <taxon>Rhodobacterales</taxon>
        <taxon>Roseobacteraceae</taxon>
        <taxon>Pseudosulfitobacter</taxon>
    </lineage>
</organism>
<dbReference type="Gene3D" id="1.10.260.40">
    <property type="entry name" value="lambda repressor-like DNA-binding domains"/>
    <property type="match status" value="1"/>
</dbReference>
<dbReference type="GO" id="GO:0005829">
    <property type="term" value="C:cytosol"/>
    <property type="evidence" value="ECO:0007669"/>
    <property type="project" value="TreeGrafter"/>
</dbReference>
<name>A0A9Q2P3S6_9RHOB</name>
<comment type="caution">
    <text evidence="3">The sequence shown here is derived from an EMBL/GenBank/DDBJ whole genome shotgun (WGS) entry which is preliminary data.</text>
</comment>
<proteinExistence type="predicted"/>
<dbReference type="EMBL" id="JAFBWN010000016">
    <property type="protein sequence ID" value="MBM2356494.1"/>
    <property type="molecule type" value="Genomic_DNA"/>
</dbReference>
<protein>
    <submittedName>
        <fullName evidence="3">Helix-turn-helix transcriptional regulator</fullName>
    </submittedName>
</protein>
<dbReference type="PROSITE" id="PS50943">
    <property type="entry name" value="HTH_CROC1"/>
    <property type="match status" value="1"/>
</dbReference>
<evidence type="ECO:0000256" key="1">
    <source>
        <dbReference type="ARBA" id="ARBA00023125"/>
    </source>
</evidence>
<feature type="domain" description="HTH cro/C1-type" evidence="2">
    <location>
        <begin position="13"/>
        <end position="67"/>
    </location>
</feature>
<dbReference type="RefSeq" id="WP_231035428.1">
    <property type="nucleotide sequence ID" value="NZ_JAJNGX010000016.1"/>
</dbReference>
<reference evidence="3" key="1">
    <citation type="submission" date="2021-01" db="EMBL/GenBank/DDBJ databases">
        <title>Diatom-associated Roseobacters Show Island Model of Population Structure.</title>
        <authorList>
            <person name="Qu L."/>
            <person name="Feng X."/>
            <person name="Chen Y."/>
            <person name="Li L."/>
            <person name="Wang X."/>
            <person name="Hu Z."/>
            <person name="Wang H."/>
            <person name="Luo H."/>
        </authorList>
    </citation>
    <scope>NUCLEOTIDE SEQUENCE</scope>
    <source>
        <strain evidence="3">SM26-45</strain>
    </source>
</reference>
<dbReference type="GO" id="GO:0003677">
    <property type="term" value="F:DNA binding"/>
    <property type="evidence" value="ECO:0007669"/>
    <property type="project" value="UniProtKB-KW"/>
</dbReference>
<dbReference type="PANTHER" id="PTHR46797">
    <property type="entry name" value="HTH-TYPE TRANSCRIPTIONAL REGULATOR"/>
    <property type="match status" value="1"/>
</dbReference>
<dbReference type="InterPro" id="IPR001387">
    <property type="entry name" value="Cro/C1-type_HTH"/>
</dbReference>
<dbReference type="InterPro" id="IPR050807">
    <property type="entry name" value="TransReg_Diox_bact_type"/>
</dbReference>
<keyword evidence="1" id="KW-0238">DNA-binding</keyword>
<evidence type="ECO:0000313" key="3">
    <source>
        <dbReference type="EMBL" id="MBM2356494.1"/>
    </source>
</evidence>
<evidence type="ECO:0000313" key="4">
    <source>
        <dbReference type="Proteomes" id="UP000809337"/>
    </source>
</evidence>
<dbReference type="PANTHER" id="PTHR46797:SF1">
    <property type="entry name" value="METHYLPHOSPHONATE SYNTHASE"/>
    <property type="match status" value="1"/>
</dbReference>
<accession>A0A9Q2P3S6</accession>
<dbReference type="Pfam" id="PF01381">
    <property type="entry name" value="HTH_3"/>
    <property type="match status" value="1"/>
</dbReference>